<keyword evidence="4" id="KW-1185">Reference proteome</keyword>
<organism evidence="3 4">
    <name type="scientific">Rhodanobacter ginsengisoli</name>
    <dbReference type="NCBI Taxonomy" id="418646"/>
    <lineage>
        <taxon>Bacteria</taxon>
        <taxon>Pseudomonadati</taxon>
        <taxon>Pseudomonadota</taxon>
        <taxon>Gammaproteobacteria</taxon>
        <taxon>Lysobacterales</taxon>
        <taxon>Rhodanobacteraceae</taxon>
        <taxon>Rhodanobacter</taxon>
    </lineage>
</organism>
<dbReference type="PANTHER" id="PTHR35174:SF4">
    <property type="entry name" value="BLL7163 PROTEIN"/>
    <property type="match status" value="1"/>
</dbReference>
<dbReference type="Pfam" id="PF03795">
    <property type="entry name" value="YCII"/>
    <property type="match status" value="1"/>
</dbReference>
<dbReference type="Gene3D" id="3.30.70.1060">
    <property type="entry name" value="Dimeric alpha+beta barrel"/>
    <property type="match status" value="1"/>
</dbReference>
<dbReference type="Proteomes" id="UP001596114">
    <property type="component" value="Unassembled WGS sequence"/>
</dbReference>
<dbReference type="PANTHER" id="PTHR35174">
    <property type="entry name" value="BLL7171 PROTEIN-RELATED"/>
    <property type="match status" value="1"/>
</dbReference>
<reference evidence="4" key="1">
    <citation type="journal article" date="2019" name="Int. J. Syst. Evol. Microbiol.">
        <title>The Global Catalogue of Microorganisms (GCM) 10K type strain sequencing project: providing services to taxonomists for standard genome sequencing and annotation.</title>
        <authorList>
            <consortium name="The Broad Institute Genomics Platform"/>
            <consortium name="The Broad Institute Genome Sequencing Center for Infectious Disease"/>
            <person name="Wu L."/>
            <person name="Ma J."/>
        </authorList>
    </citation>
    <scope>NUCLEOTIDE SEQUENCE [LARGE SCALE GENOMIC DNA]</scope>
    <source>
        <strain evidence="4">CGMCC 1.16619</strain>
    </source>
</reference>
<evidence type="ECO:0000256" key="1">
    <source>
        <dbReference type="ARBA" id="ARBA00007689"/>
    </source>
</evidence>
<proteinExistence type="inferred from homology"/>
<dbReference type="InterPro" id="IPR011008">
    <property type="entry name" value="Dimeric_a/b-barrel"/>
</dbReference>
<name>A0ABW0QS22_9GAMM</name>
<accession>A0ABW0QS22</accession>
<dbReference type="SUPFAM" id="SSF54909">
    <property type="entry name" value="Dimeric alpha+beta barrel"/>
    <property type="match status" value="1"/>
</dbReference>
<evidence type="ECO:0000259" key="2">
    <source>
        <dbReference type="Pfam" id="PF03795"/>
    </source>
</evidence>
<gene>
    <name evidence="3" type="ORF">ACFPPA_11780</name>
</gene>
<dbReference type="EMBL" id="JBHSNF010000002">
    <property type="protein sequence ID" value="MFC5526412.1"/>
    <property type="molecule type" value="Genomic_DNA"/>
</dbReference>
<feature type="domain" description="YCII-related" evidence="2">
    <location>
        <begin position="2"/>
        <end position="112"/>
    </location>
</feature>
<sequence length="147" mass="15420">MLLLIPGYDGDATPDTRSDAEAVAEMAAYHQRLHEAGVLVALDGLHPPSAGARVSFAGGEATVIDGPFDGVSDVLGGYWMIEVASREDAIAWATRCPAAGNEVIEVRQVQEFADFPPELQRALTGEPDGHGDGSPATGSWRHLLAAV</sequence>
<comment type="similarity">
    <text evidence="1">Belongs to the YciI family.</text>
</comment>
<evidence type="ECO:0000313" key="3">
    <source>
        <dbReference type="EMBL" id="MFC5526412.1"/>
    </source>
</evidence>
<evidence type="ECO:0000313" key="4">
    <source>
        <dbReference type="Proteomes" id="UP001596114"/>
    </source>
</evidence>
<dbReference type="InterPro" id="IPR005545">
    <property type="entry name" value="YCII"/>
</dbReference>
<comment type="caution">
    <text evidence="3">The sequence shown here is derived from an EMBL/GenBank/DDBJ whole genome shotgun (WGS) entry which is preliminary data.</text>
</comment>
<protein>
    <submittedName>
        <fullName evidence="3">YciI family protein</fullName>
    </submittedName>
</protein>